<dbReference type="PANTHER" id="PTHR36978:SF4">
    <property type="entry name" value="P-LOOP CONTAINING NUCLEOSIDE TRIPHOSPHATE HYDROLASE PROTEIN"/>
    <property type="match status" value="1"/>
</dbReference>
<dbReference type="RefSeq" id="WP_124028354.1">
    <property type="nucleotide sequence ID" value="NZ_JBHRSN010000007.1"/>
</dbReference>
<dbReference type="SUPFAM" id="SSF52540">
    <property type="entry name" value="P-loop containing nucleoside triphosphate hydrolases"/>
    <property type="match status" value="1"/>
</dbReference>
<dbReference type="InterPro" id="IPR027417">
    <property type="entry name" value="P-loop_NTPase"/>
</dbReference>
<reference evidence="1 2" key="1">
    <citation type="submission" date="2018-11" db="EMBL/GenBank/DDBJ databases">
        <authorList>
            <person name="Ye M.-Q."/>
            <person name="Du Z.-J."/>
        </authorList>
    </citation>
    <scope>NUCLEOTIDE SEQUENCE [LARGE SCALE GENOMIC DNA]</scope>
    <source>
        <strain evidence="1 2">U0105</strain>
    </source>
</reference>
<organism evidence="1 2">
    <name type="scientific">Alteromonas sediminis</name>
    <dbReference type="NCBI Taxonomy" id="2259342"/>
    <lineage>
        <taxon>Bacteria</taxon>
        <taxon>Pseudomonadati</taxon>
        <taxon>Pseudomonadota</taxon>
        <taxon>Gammaproteobacteria</taxon>
        <taxon>Alteromonadales</taxon>
        <taxon>Alteromonadaceae</taxon>
        <taxon>Alteromonas/Salinimonas group</taxon>
        <taxon>Alteromonas</taxon>
    </lineage>
</organism>
<dbReference type="AlphaFoldDB" id="A0A3N5XZ06"/>
<keyword evidence="2" id="KW-1185">Reference proteome</keyword>
<sequence>MFNFLKSKKASSEVLNKAMLLVVGFNKTGTTSIHRLAQKSGYNSVHWDEGKIAKRILYNAANNIPLLSGYHDSYQVYSDMAFRCGNFRFDANSLFMQLDHDYPNAKFLYNYRDIDAWLESRINHGEVVDGETNIQYYRRLFGTSNDLKIKNFWRNERLRYEDDIRAYFDGTNKLIELNIEDNKFVDKLNNFSGFNFKIDAWGQHNQT</sequence>
<comment type="caution">
    <text evidence="1">The sequence shown here is derived from an EMBL/GenBank/DDBJ whole genome shotgun (WGS) entry which is preliminary data.</text>
</comment>
<accession>A0A3N5XZ06</accession>
<evidence type="ECO:0000313" key="1">
    <source>
        <dbReference type="EMBL" id="RPJ65723.1"/>
    </source>
</evidence>
<evidence type="ECO:0000313" key="2">
    <source>
        <dbReference type="Proteomes" id="UP000275281"/>
    </source>
</evidence>
<dbReference type="Proteomes" id="UP000275281">
    <property type="component" value="Unassembled WGS sequence"/>
</dbReference>
<dbReference type="OrthoDB" id="7855297at2"/>
<dbReference type="Gene3D" id="3.40.50.300">
    <property type="entry name" value="P-loop containing nucleotide triphosphate hydrolases"/>
    <property type="match status" value="1"/>
</dbReference>
<proteinExistence type="predicted"/>
<dbReference type="Pfam" id="PF17784">
    <property type="entry name" value="Sulfotransfer_4"/>
    <property type="match status" value="1"/>
</dbReference>
<name>A0A3N5XZ06_9ALTE</name>
<evidence type="ECO:0008006" key="3">
    <source>
        <dbReference type="Google" id="ProtNLM"/>
    </source>
</evidence>
<dbReference type="InterPro" id="IPR040632">
    <property type="entry name" value="Sulfotransfer_4"/>
</dbReference>
<gene>
    <name evidence="1" type="ORF">DRW07_12970</name>
</gene>
<dbReference type="PANTHER" id="PTHR36978">
    <property type="entry name" value="P-LOOP CONTAINING NUCLEOTIDE TRIPHOSPHATE HYDROLASE"/>
    <property type="match status" value="1"/>
</dbReference>
<protein>
    <recommendedName>
        <fullName evidence="3">Sulfotransferase family protein</fullName>
    </recommendedName>
</protein>
<dbReference type="EMBL" id="RPOK01000004">
    <property type="protein sequence ID" value="RPJ65723.1"/>
    <property type="molecule type" value="Genomic_DNA"/>
</dbReference>